<comment type="caution">
    <text evidence="3">The sequence shown here is derived from an EMBL/GenBank/DDBJ whole genome shotgun (WGS) entry which is preliminary data.</text>
</comment>
<evidence type="ECO:0000313" key="3">
    <source>
        <dbReference type="EMBL" id="HIY59862.1"/>
    </source>
</evidence>
<dbReference type="InterPro" id="IPR012878">
    <property type="entry name" value="Beta-AFase-like_GH127_cat"/>
</dbReference>
<protein>
    <submittedName>
        <fullName evidence="3">Glycoside hydrolase family 127 protein</fullName>
    </submittedName>
</protein>
<feature type="domain" description="Non-reducing end beta-L-arabinofuranosidase-like GH127 catalytic" evidence="1">
    <location>
        <begin position="13"/>
        <end position="400"/>
    </location>
</feature>
<evidence type="ECO:0000313" key="4">
    <source>
        <dbReference type="Proteomes" id="UP000824007"/>
    </source>
</evidence>
<dbReference type="PANTHER" id="PTHR31151:SF0">
    <property type="entry name" value="PROLINE-TRNA LIGASE (DUF1680)"/>
    <property type="match status" value="1"/>
</dbReference>
<organism evidence="3 4">
    <name type="scientific">Candidatus Eisenbergiella pullistercoris</name>
    <dbReference type="NCBI Taxonomy" id="2838555"/>
    <lineage>
        <taxon>Bacteria</taxon>
        <taxon>Bacillati</taxon>
        <taxon>Bacillota</taxon>
        <taxon>Clostridia</taxon>
        <taxon>Lachnospirales</taxon>
        <taxon>Lachnospiraceae</taxon>
        <taxon>Eisenbergiella</taxon>
    </lineage>
</organism>
<gene>
    <name evidence="3" type="ORF">H9831_04145</name>
</gene>
<dbReference type="InterPro" id="IPR049046">
    <property type="entry name" value="Beta-AFase-like_GH127_middle"/>
</dbReference>
<evidence type="ECO:0000259" key="2">
    <source>
        <dbReference type="Pfam" id="PF20736"/>
    </source>
</evidence>
<reference evidence="3" key="2">
    <citation type="submission" date="2021-04" db="EMBL/GenBank/DDBJ databases">
        <authorList>
            <person name="Gilroy R."/>
        </authorList>
    </citation>
    <scope>NUCLEOTIDE SEQUENCE</scope>
    <source>
        <strain evidence="3">ChiSxjej3B15-24422</strain>
    </source>
</reference>
<dbReference type="Pfam" id="PF20736">
    <property type="entry name" value="Glyco_hydro127M"/>
    <property type="match status" value="1"/>
</dbReference>
<keyword evidence="3" id="KW-0378">Hydrolase</keyword>
<dbReference type="GO" id="GO:0005975">
    <property type="term" value="P:carbohydrate metabolic process"/>
    <property type="evidence" value="ECO:0007669"/>
    <property type="project" value="InterPro"/>
</dbReference>
<feature type="domain" description="Non-reducing end beta-L-arabinofuranosidase-like GH127 middle" evidence="2">
    <location>
        <begin position="458"/>
        <end position="523"/>
    </location>
</feature>
<proteinExistence type="predicted"/>
<name>A0A9D1YNL1_9FIRM</name>
<dbReference type="GO" id="GO:0016787">
    <property type="term" value="F:hydrolase activity"/>
    <property type="evidence" value="ECO:0007669"/>
    <property type="project" value="UniProtKB-KW"/>
</dbReference>
<dbReference type="AlphaFoldDB" id="A0A9D1YNL1"/>
<reference evidence="3" key="1">
    <citation type="journal article" date="2021" name="PeerJ">
        <title>Extensive microbial diversity within the chicken gut microbiome revealed by metagenomics and culture.</title>
        <authorList>
            <person name="Gilroy R."/>
            <person name="Ravi A."/>
            <person name="Getino M."/>
            <person name="Pursley I."/>
            <person name="Horton D.L."/>
            <person name="Alikhan N.F."/>
            <person name="Baker D."/>
            <person name="Gharbi K."/>
            <person name="Hall N."/>
            <person name="Watson M."/>
            <person name="Adriaenssens E.M."/>
            <person name="Foster-Nyarko E."/>
            <person name="Jarju S."/>
            <person name="Secka A."/>
            <person name="Antonio M."/>
            <person name="Oren A."/>
            <person name="Chaudhuri R.R."/>
            <person name="La Ragione R."/>
            <person name="Hildebrand F."/>
            <person name="Pallen M.J."/>
        </authorList>
    </citation>
    <scope>NUCLEOTIDE SEQUENCE</scope>
    <source>
        <strain evidence="3">ChiSxjej3B15-24422</strain>
    </source>
</reference>
<dbReference type="SUPFAM" id="SSF48208">
    <property type="entry name" value="Six-hairpin glycosidases"/>
    <property type="match status" value="1"/>
</dbReference>
<evidence type="ECO:0000259" key="1">
    <source>
        <dbReference type="Pfam" id="PF07944"/>
    </source>
</evidence>
<sequence length="616" mass="71435">MKFNRNKEDKIELLASEALTRQGRDAEYLMELDIENLLFPYYFEAGLTGSVNYRKKELYGGWESPTCHIRGTFAGHFLSAAALLCRDGGYPVLRAKAEYMTEEIRRCQERNGGLWAFPIPEKYLFSLREGKPFWAPLYVCHKVMMGLLDMVKYLNNRTALQILEGCTEWFCGFLKNTPPETLERMMNTEETGGIMEFWAEFYGMTGDERHLTLMRGLERRQLFEAMLVKKDVLTNMHANMTIPEIHGAAMAYEATGEERYLEITENYWELAVTKRGMFATGGQTSGEVWTPMMRQSARLGDQNQEHCVVYNMIRLADYLLRFTGKAEYGDYIERNTINGLFAQEFYRARALDACGESPYPETGIVAYYLPLMAGGRKKWSGKTEDFWCCHCTAVQAAARYWEYVYYRRDGEICVSQYQPSRLTARMGDCVWELCLRKEDDGVSCLEINDAAICASSRPSFDSYVLEVRAEKKTEAVISFRVPWWLKGEMECFIDGEKCSERPQEGYLRLKREWSDNRIRVVLPRGLHTWPLADEEDTAAILDGPEVLAGLIPGERILFGDKERPETFIRPHNERVWGNWTRSYKTFDQQNGFYLKPLREIGSEPYTVYFPIRKKPF</sequence>
<accession>A0A9D1YNL1</accession>
<dbReference type="InterPro" id="IPR008928">
    <property type="entry name" value="6-hairpin_glycosidase_sf"/>
</dbReference>
<dbReference type="PANTHER" id="PTHR31151">
    <property type="entry name" value="PROLINE-TRNA LIGASE (DUF1680)"/>
    <property type="match status" value="1"/>
</dbReference>
<dbReference type="Pfam" id="PF07944">
    <property type="entry name" value="Beta-AFase-like_GH127_cat"/>
    <property type="match status" value="1"/>
</dbReference>
<dbReference type="EMBL" id="DXDD01000050">
    <property type="protein sequence ID" value="HIY59862.1"/>
    <property type="molecule type" value="Genomic_DNA"/>
</dbReference>
<dbReference type="Proteomes" id="UP000824007">
    <property type="component" value="Unassembled WGS sequence"/>
</dbReference>